<dbReference type="Proteomes" id="UP000018888">
    <property type="component" value="Unassembled WGS sequence"/>
</dbReference>
<comment type="caution">
    <text evidence="1">The sequence shown here is derived from an EMBL/GenBank/DDBJ whole genome shotgun (WGS) entry which is preliminary data.</text>
</comment>
<dbReference type="EMBL" id="AUPC02000010">
    <property type="protein sequence ID" value="POG81541.1"/>
    <property type="molecule type" value="Genomic_DNA"/>
</dbReference>
<proteinExistence type="predicted"/>
<evidence type="ECO:0000313" key="1">
    <source>
        <dbReference type="EMBL" id="POG81541.1"/>
    </source>
</evidence>
<reference evidence="1 2" key="2">
    <citation type="journal article" date="2018" name="New Phytol.">
        <title>High intraspecific genome diversity in the model arbuscular mycorrhizal symbiont Rhizophagus irregularis.</title>
        <authorList>
            <person name="Chen E.C.H."/>
            <person name="Morin E."/>
            <person name="Beaudet D."/>
            <person name="Noel J."/>
            <person name="Yildirir G."/>
            <person name="Ndikumana S."/>
            <person name="Charron P."/>
            <person name="St-Onge C."/>
            <person name="Giorgi J."/>
            <person name="Kruger M."/>
            <person name="Marton T."/>
            <person name="Ropars J."/>
            <person name="Grigoriev I.V."/>
            <person name="Hainaut M."/>
            <person name="Henrissat B."/>
            <person name="Roux C."/>
            <person name="Martin F."/>
            <person name="Corradi N."/>
        </authorList>
    </citation>
    <scope>NUCLEOTIDE SEQUENCE [LARGE SCALE GENOMIC DNA]</scope>
    <source>
        <strain evidence="1 2">DAOM 197198</strain>
    </source>
</reference>
<protein>
    <submittedName>
        <fullName evidence="1">Uncharacterized protein</fullName>
    </submittedName>
</protein>
<accession>A0A2P4QV68</accession>
<dbReference type="AlphaFoldDB" id="A0A2P4QV68"/>
<reference evidence="1 2" key="1">
    <citation type="journal article" date="2013" name="Proc. Natl. Acad. Sci. U.S.A.">
        <title>Genome of an arbuscular mycorrhizal fungus provides insight into the oldest plant symbiosis.</title>
        <authorList>
            <person name="Tisserant E."/>
            <person name="Malbreil M."/>
            <person name="Kuo A."/>
            <person name="Kohler A."/>
            <person name="Symeonidi A."/>
            <person name="Balestrini R."/>
            <person name="Charron P."/>
            <person name="Duensing N."/>
            <person name="Frei Dit Frey N."/>
            <person name="Gianinazzi-Pearson V."/>
            <person name="Gilbert L.B."/>
            <person name="Handa Y."/>
            <person name="Herr J.R."/>
            <person name="Hijri M."/>
            <person name="Koul R."/>
            <person name="Kawaguchi M."/>
            <person name="Krajinski F."/>
            <person name="Lammers P.J."/>
            <person name="Masclaux F.G."/>
            <person name="Murat C."/>
            <person name="Morin E."/>
            <person name="Ndikumana S."/>
            <person name="Pagni M."/>
            <person name="Petitpierre D."/>
            <person name="Requena N."/>
            <person name="Rosikiewicz P."/>
            <person name="Riley R."/>
            <person name="Saito K."/>
            <person name="San Clemente H."/>
            <person name="Shapiro H."/>
            <person name="van Tuinen D."/>
            <person name="Becard G."/>
            <person name="Bonfante P."/>
            <person name="Paszkowski U."/>
            <person name="Shachar-Hill Y.Y."/>
            <person name="Tuskan G.A."/>
            <person name="Young P.W."/>
            <person name="Sanders I.R."/>
            <person name="Henrissat B."/>
            <person name="Rensing S.A."/>
            <person name="Grigoriev I.V."/>
            <person name="Corradi N."/>
            <person name="Roux C."/>
            <person name="Martin F."/>
        </authorList>
    </citation>
    <scope>NUCLEOTIDE SEQUENCE [LARGE SCALE GENOMIC DNA]</scope>
    <source>
        <strain evidence="1 2">DAOM 197198</strain>
    </source>
</reference>
<keyword evidence="2" id="KW-1185">Reference proteome</keyword>
<name>A0A2P4QV68_RHIID</name>
<gene>
    <name evidence="1" type="ORF">GLOIN_2v1506170</name>
</gene>
<sequence>MAQKIKFQIFLFGKLSIDENNDFCMRLICTIFSKISLIFSRDSYTYIYIEQKRTIDNLFEIN</sequence>
<evidence type="ECO:0000313" key="2">
    <source>
        <dbReference type="Proteomes" id="UP000018888"/>
    </source>
</evidence>
<organism evidence="1 2">
    <name type="scientific">Rhizophagus irregularis (strain DAOM 181602 / DAOM 197198 / MUCL 43194)</name>
    <name type="common">Arbuscular mycorrhizal fungus</name>
    <name type="synonym">Glomus intraradices</name>
    <dbReference type="NCBI Taxonomy" id="747089"/>
    <lineage>
        <taxon>Eukaryota</taxon>
        <taxon>Fungi</taxon>
        <taxon>Fungi incertae sedis</taxon>
        <taxon>Mucoromycota</taxon>
        <taxon>Glomeromycotina</taxon>
        <taxon>Glomeromycetes</taxon>
        <taxon>Glomerales</taxon>
        <taxon>Glomeraceae</taxon>
        <taxon>Rhizophagus</taxon>
    </lineage>
</organism>